<proteinExistence type="predicted"/>
<dbReference type="Pfam" id="PF06147">
    <property type="entry name" value="DUF968"/>
    <property type="match status" value="1"/>
</dbReference>
<evidence type="ECO:0000313" key="1">
    <source>
        <dbReference type="EMBL" id="TDE17675.1"/>
    </source>
</evidence>
<organism evidence="1 2">
    <name type="scientific">Dyadobacter psychrotolerans</name>
    <dbReference type="NCBI Taxonomy" id="2541721"/>
    <lineage>
        <taxon>Bacteria</taxon>
        <taxon>Pseudomonadati</taxon>
        <taxon>Bacteroidota</taxon>
        <taxon>Cytophagia</taxon>
        <taxon>Cytophagales</taxon>
        <taxon>Spirosomataceae</taxon>
        <taxon>Dyadobacter</taxon>
    </lineage>
</organism>
<protein>
    <submittedName>
        <fullName evidence="1">DUF968 domain-containing protein</fullName>
    </submittedName>
</protein>
<keyword evidence="2" id="KW-1185">Reference proteome</keyword>
<accession>A0A4R5E173</accession>
<dbReference type="AlphaFoldDB" id="A0A4R5E173"/>
<sequence>MPRIKPKRITDAGFLHFLRSLPCLCSGRMGQVTAHHLLDTGLRGMGLKSPDRYAIPLDWKIHDALHRAGDETMFLAGYGITDAMDIADQFYECYLNNDHETPYDYIMRRFL</sequence>
<comment type="caution">
    <text evidence="1">The sequence shown here is derived from an EMBL/GenBank/DDBJ whole genome shotgun (WGS) entry which is preliminary data.</text>
</comment>
<dbReference type="InterPro" id="IPR010373">
    <property type="entry name" value="DUF968"/>
</dbReference>
<dbReference type="OrthoDB" id="6700725at2"/>
<reference evidence="1 2" key="1">
    <citation type="submission" date="2019-03" db="EMBL/GenBank/DDBJ databases">
        <title>Dyadobacter AR-3-6 sp. nov., isolated from arctic soil.</title>
        <authorList>
            <person name="Chaudhary D.K."/>
        </authorList>
    </citation>
    <scope>NUCLEOTIDE SEQUENCE [LARGE SCALE GENOMIC DNA]</scope>
    <source>
        <strain evidence="1 2">AR-3-6</strain>
    </source>
</reference>
<dbReference type="Proteomes" id="UP000294850">
    <property type="component" value="Unassembled WGS sequence"/>
</dbReference>
<dbReference type="EMBL" id="SMFL01000002">
    <property type="protein sequence ID" value="TDE17675.1"/>
    <property type="molecule type" value="Genomic_DNA"/>
</dbReference>
<name>A0A4R5E173_9BACT</name>
<evidence type="ECO:0000313" key="2">
    <source>
        <dbReference type="Proteomes" id="UP000294850"/>
    </source>
</evidence>
<gene>
    <name evidence="1" type="ORF">E0F88_07235</name>
</gene>